<gene>
    <name evidence="3" type="ORF">DES49_0622</name>
</gene>
<keyword evidence="4" id="KW-1185">Reference proteome</keyword>
<keyword evidence="3" id="KW-0808">Transferase</keyword>
<dbReference type="InterPro" id="IPR050194">
    <property type="entry name" value="Glycosyltransferase_grp1"/>
</dbReference>
<dbReference type="OrthoDB" id="8563324at2"/>
<dbReference type="SUPFAM" id="SSF53756">
    <property type="entry name" value="UDP-Glycosyltransferase/glycogen phosphorylase"/>
    <property type="match status" value="1"/>
</dbReference>
<accession>A0A4R7K103</accession>
<sequence>MRITLVTPAAPGSKSGNRATAERWARHLRGLGHRTRIITEYEAEPTDLMIALHAWRSVDAVRCLRETHPETPLIVALTGTDIYRFQQTHPEETGYSMAEADALIGLHDRVGDDIPGVLHARLFTVFQSADPLPRRLPPVRSRFDAAVIGHLREEKDSLRAAMAVRELPQDSRLNVIQLGRAHNEEWQTLAEREDASNPRFHWKGEVPRWQVRRYMARVRLMVISSVMEGGANVVSEACVAGLPVIASDIPGNIGLLGEDYPGYYRVRDTHDLRTLLLRAERDADFLASLQAHCEARAPLFTPESEQRALERVVNAACGQYG</sequence>
<dbReference type="CDD" id="cd03801">
    <property type="entry name" value="GT4_PimA-like"/>
    <property type="match status" value="1"/>
</dbReference>
<protein>
    <submittedName>
        <fullName evidence="3">Putative glycosyltransferase (TIGR04348 family)</fullName>
    </submittedName>
</protein>
<dbReference type="RefSeq" id="WP_133734887.1">
    <property type="nucleotide sequence ID" value="NZ_SOAX01000001.1"/>
</dbReference>
<dbReference type="PANTHER" id="PTHR45947">
    <property type="entry name" value="SULFOQUINOVOSYL TRANSFERASE SQD2"/>
    <property type="match status" value="1"/>
</dbReference>
<name>A0A4R7K103_9GAMM</name>
<feature type="domain" description="Glycosyl transferase family 1" evidence="2">
    <location>
        <begin position="145"/>
        <end position="263"/>
    </location>
</feature>
<feature type="region of interest" description="Disordered" evidence="1">
    <location>
        <begin position="1"/>
        <end position="20"/>
    </location>
</feature>
<dbReference type="InterPro" id="IPR027627">
    <property type="entry name" value="Glycosyltransferase_put"/>
</dbReference>
<evidence type="ECO:0000259" key="2">
    <source>
        <dbReference type="Pfam" id="PF00534"/>
    </source>
</evidence>
<dbReference type="EMBL" id="SOAX01000001">
    <property type="protein sequence ID" value="TDT44512.1"/>
    <property type="molecule type" value="Genomic_DNA"/>
</dbReference>
<reference evidence="3 4" key="1">
    <citation type="submission" date="2019-03" db="EMBL/GenBank/DDBJ databases">
        <title>Genomic Encyclopedia of Type Strains, Phase IV (KMG-IV): sequencing the most valuable type-strain genomes for metagenomic binning, comparative biology and taxonomic classification.</title>
        <authorList>
            <person name="Goeker M."/>
        </authorList>
    </citation>
    <scope>NUCLEOTIDE SEQUENCE [LARGE SCALE GENOMIC DNA]</scope>
    <source>
        <strain evidence="3 4">DSM 15505</strain>
    </source>
</reference>
<dbReference type="Pfam" id="PF00534">
    <property type="entry name" value="Glycos_transf_1"/>
    <property type="match status" value="1"/>
</dbReference>
<dbReference type="NCBIfam" id="TIGR04348">
    <property type="entry name" value="selenoneine biosynthesis selenosugar synthase SenB"/>
    <property type="match status" value="1"/>
</dbReference>
<dbReference type="Gene3D" id="3.40.50.2000">
    <property type="entry name" value="Glycogen Phosphorylase B"/>
    <property type="match status" value="1"/>
</dbReference>
<proteinExistence type="predicted"/>
<dbReference type="AlphaFoldDB" id="A0A4R7K103"/>
<comment type="caution">
    <text evidence="3">The sequence shown here is derived from an EMBL/GenBank/DDBJ whole genome shotgun (WGS) entry which is preliminary data.</text>
</comment>
<dbReference type="InterPro" id="IPR001296">
    <property type="entry name" value="Glyco_trans_1"/>
</dbReference>
<dbReference type="PANTHER" id="PTHR45947:SF15">
    <property type="entry name" value="TEICHURONIC ACID BIOSYNTHESIS GLYCOSYLTRANSFERASE TUAC-RELATED"/>
    <property type="match status" value="1"/>
</dbReference>
<dbReference type="Proteomes" id="UP000295830">
    <property type="component" value="Unassembled WGS sequence"/>
</dbReference>
<dbReference type="GO" id="GO:0016757">
    <property type="term" value="F:glycosyltransferase activity"/>
    <property type="evidence" value="ECO:0007669"/>
    <property type="project" value="InterPro"/>
</dbReference>
<evidence type="ECO:0000313" key="4">
    <source>
        <dbReference type="Proteomes" id="UP000295830"/>
    </source>
</evidence>
<evidence type="ECO:0000256" key="1">
    <source>
        <dbReference type="SAM" id="MobiDB-lite"/>
    </source>
</evidence>
<evidence type="ECO:0000313" key="3">
    <source>
        <dbReference type="EMBL" id="TDT44512.1"/>
    </source>
</evidence>
<organism evidence="3 4">
    <name type="scientific">Halospina denitrificans</name>
    <dbReference type="NCBI Taxonomy" id="332522"/>
    <lineage>
        <taxon>Bacteria</taxon>
        <taxon>Pseudomonadati</taxon>
        <taxon>Pseudomonadota</taxon>
        <taxon>Gammaproteobacteria</taxon>
        <taxon>Halospina</taxon>
    </lineage>
</organism>